<keyword evidence="1" id="KW-0732">Signal</keyword>
<dbReference type="PROSITE" id="PS51752">
    <property type="entry name" value="JACALIN_LECTIN"/>
    <property type="match status" value="1"/>
</dbReference>
<reference evidence="5 6" key="1">
    <citation type="journal article" date="2019" name="Mol. Ecol. Resour.">
        <title>Chromosome-level genome assembly of Triplophysa tibetana, a fish adapted to the harsh high-altitude environment of the Tibetan Plateau.</title>
        <authorList>
            <person name="Yang X."/>
            <person name="Liu H."/>
            <person name="Ma Z."/>
            <person name="Zou Y."/>
            <person name="Zou M."/>
            <person name="Mao Y."/>
            <person name="Li X."/>
            <person name="Wang H."/>
            <person name="Chen T."/>
            <person name="Wang W."/>
            <person name="Yang R."/>
        </authorList>
    </citation>
    <scope>NUCLEOTIDE SEQUENCE [LARGE SCALE GENOMIC DNA]</scope>
    <source>
        <strain evidence="5">TTIB1903HZAU</strain>
        <tissue evidence="5">Muscle</tissue>
    </source>
</reference>
<evidence type="ECO:0000259" key="4">
    <source>
        <dbReference type="PROSITE" id="PS51752"/>
    </source>
</evidence>
<dbReference type="InterPro" id="IPR036404">
    <property type="entry name" value="Jacalin-like_lectin_dom_sf"/>
</dbReference>
<dbReference type="Pfam" id="PF01419">
    <property type="entry name" value="Jacalin"/>
    <property type="match status" value="1"/>
</dbReference>
<keyword evidence="3" id="KW-0812">Transmembrane</keyword>
<feature type="domain" description="Jacalin-type lectin" evidence="4">
    <location>
        <begin position="62"/>
        <end position="196"/>
    </location>
</feature>
<accession>A0A5A9N1Y2</accession>
<feature type="transmembrane region" description="Helical" evidence="3">
    <location>
        <begin position="39"/>
        <end position="58"/>
    </location>
</feature>
<dbReference type="SUPFAM" id="SSF56496">
    <property type="entry name" value="Fibrinogen C-terminal domain-like"/>
    <property type="match status" value="1"/>
</dbReference>
<gene>
    <name evidence="5" type="ORF">E1301_Tti010913</name>
</gene>
<protein>
    <recommendedName>
        <fullName evidence="4">Jacalin-type lectin domain-containing protein</fullName>
    </recommendedName>
</protein>
<evidence type="ECO:0000313" key="5">
    <source>
        <dbReference type="EMBL" id="KAA0702979.1"/>
    </source>
</evidence>
<proteinExistence type="predicted"/>
<dbReference type="PANTHER" id="PTHR33589:SF3">
    <property type="entry name" value="ZYMOGEN GRANULE MEMBRANE PROTEIN 16-LIKE"/>
    <property type="match status" value="1"/>
</dbReference>
<dbReference type="SMART" id="SM00915">
    <property type="entry name" value="Jacalin"/>
    <property type="match status" value="1"/>
</dbReference>
<evidence type="ECO:0000256" key="3">
    <source>
        <dbReference type="SAM" id="Phobius"/>
    </source>
</evidence>
<dbReference type="InterPro" id="IPR001229">
    <property type="entry name" value="Jacalin-like_lectin_dom"/>
</dbReference>
<dbReference type="GO" id="GO:0030246">
    <property type="term" value="F:carbohydrate binding"/>
    <property type="evidence" value="ECO:0007669"/>
    <property type="project" value="UniProtKB-KW"/>
</dbReference>
<dbReference type="EMBL" id="SOYY01000024">
    <property type="protein sequence ID" value="KAA0702979.1"/>
    <property type="molecule type" value="Genomic_DNA"/>
</dbReference>
<keyword evidence="3" id="KW-1133">Transmembrane helix</keyword>
<dbReference type="InterPro" id="IPR036056">
    <property type="entry name" value="Fibrinogen-like_C"/>
</dbReference>
<evidence type="ECO:0000256" key="1">
    <source>
        <dbReference type="ARBA" id="ARBA00022729"/>
    </source>
</evidence>
<dbReference type="InterPro" id="IPR052321">
    <property type="entry name" value="PolyBind_ProtTraffic"/>
</dbReference>
<keyword evidence="3" id="KW-0472">Membrane</keyword>
<dbReference type="Proteomes" id="UP000324632">
    <property type="component" value="Chromosome 24"/>
</dbReference>
<keyword evidence="6" id="KW-1185">Reference proteome</keyword>
<dbReference type="Gene3D" id="2.100.10.30">
    <property type="entry name" value="Jacalin-like lectin domain"/>
    <property type="match status" value="1"/>
</dbReference>
<evidence type="ECO:0000256" key="2">
    <source>
        <dbReference type="ARBA" id="ARBA00022734"/>
    </source>
</evidence>
<dbReference type="PANTHER" id="PTHR33589">
    <property type="entry name" value="OS11G0524900 PROTEIN"/>
    <property type="match status" value="1"/>
</dbReference>
<dbReference type="AlphaFoldDB" id="A0A5A9N1Y2"/>
<name>A0A5A9N1Y2_9TELE</name>
<organism evidence="5 6">
    <name type="scientific">Triplophysa tibetana</name>
    <dbReference type="NCBI Taxonomy" id="1572043"/>
    <lineage>
        <taxon>Eukaryota</taxon>
        <taxon>Metazoa</taxon>
        <taxon>Chordata</taxon>
        <taxon>Craniata</taxon>
        <taxon>Vertebrata</taxon>
        <taxon>Euteleostomi</taxon>
        <taxon>Actinopterygii</taxon>
        <taxon>Neopterygii</taxon>
        <taxon>Teleostei</taxon>
        <taxon>Ostariophysi</taxon>
        <taxon>Cypriniformes</taxon>
        <taxon>Nemacheilidae</taxon>
        <taxon>Triplophysa</taxon>
    </lineage>
</organism>
<sequence>MFKLTNQKQNALIVELMDWDGKLFFSQYDKFYLFGVNRMLSLCLILSAVCAIGTTLPVPDVYQYSLSVGGGSGSEFSTASEGRITAIRVWEYSGSYITGIQLRYERNWTEVFGSENGNPQEMQLYDKEIIIQVSGKHSDYIYELVFVTNLGRSFKVGVSTGSSFNFFPTMKGSQLRFLSGRHNGWAMTSIGAHWAVK</sequence>
<evidence type="ECO:0000313" key="6">
    <source>
        <dbReference type="Proteomes" id="UP000324632"/>
    </source>
</evidence>
<comment type="caution">
    <text evidence="5">The sequence shown here is derived from an EMBL/GenBank/DDBJ whole genome shotgun (WGS) entry which is preliminary data.</text>
</comment>
<keyword evidence="2" id="KW-0430">Lectin</keyword>
<dbReference type="SUPFAM" id="SSF51101">
    <property type="entry name" value="Mannose-binding lectins"/>
    <property type="match status" value="1"/>
</dbReference>